<organism evidence="13 14">
    <name type="scientific">Sarocladium strictum</name>
    <name type="common">Black bundle disease fungus</name>
    <name type="synonym">Acremonium strictum</name>
    <dbReference type="NCBI Taxonomy" id="5046"/>
    <lineage>
        <taxon>Eukaryota</taxon>
        <taxon>Fungi</taxon>
        <taxon>Dikarya</taxon>
        <taxon>Ascomycota</taxon>
        <taxon>Pezizomycotina</taxon>
        <taxon>Sordariomycetes</taxon>
        <taxon>Hypocreomycetidae</taxon>
        <taxon>Hypocreales</taxon>
        <taxon>Sarocladiaceae</taxon>
        <taxon>Sarocladium</taxon>
    </lineage>
</organism>
<dbReference type="AlphaFoldDB" id="A0AA39GCC6"/>
<keyword evidence="11 12" id="KW-0472">Membrane</keyword>
<evidence type="ECO:0000313" key="13">
    <source>
        <dbReference type="EMBL" id="KAK0384705.1"/>
    </source>
</evidence>
<comment type="caution">
    <text evidence="12">Lacks conserved residue(s) required for the propagation of feature annotation.</text>
</comment>
<evidence type="ECO:0000256" key="5">
    <source>
        <dbReference type="ARBA" id="ARBA00022502"/>
    </source>
</evidence>
<dbReference type="GO" id="GO:0004376">
    <property type="term" value="F:GPI mannosyltransferase activity"/>
    <property type="evidence" value="ECO:0007669"/>
    <property type="project" value="InterPro"/>
</dbReference>
<proteinExistence type="inferred from homology"/>
<keyword evidence="10 12" id="KW-1133">Transmembrane helix</keyword>
<evidence type="ECO:0000256" key="1">
    <source>
        <dbReference type="ARBA" id="ARBA00004477"/>
    </source>
</evidence>
<keyword evidence="7 12" id="KW-0808">Transferase</keyword>
<comment type="function">
    <text evidence="12">Mannosyltransferase involved in glycosylphosphatidylinositol-anchor biosynthesis.</text>
</comment>
<keyword evidence="8 12" id="KW-0812">Transmembrane</keyword>
<dbReference type="Proteomes" id="UP001175261">
    <property type="component" value="Unassembled WGS sequence"/>
</dbReference>
<sequence length="428" mass="46987">MGVFKLTSTRPIGSIISFFVLFKGFLLCIALTAAFAPDYDTSTSLFFQRNNPEPAVSAFSLAHRLTRWDGIYFVSAAQPNGLLYEQQWAFGPAGLPALVSLLARLCGRTGQGPLAFPSLEPLLAIVISHVSHLAAVLALYHLTLRLSRDVRLALLSSLLHIVSPAGLFLAAPYAESPFACLTLLGHLLAVRSYEASRKADLCLVGAGVVYGVSTLFRSNGLISGMLFAAEAMIAFISFLKTHKPSDIRRLCAAVTGGLFVAAGSIVPQYFAWRVYCGTVVLRPWCSRLIPSIYTFVQEEYWNVGFLRYWTPEQLPLFLLAAPVLYILIRSGAETIRKPSDVVALQEERLKPFVQVLAASQTALALLAITNYHVQIISRISSAYPVWYWWIAHSLIESDRRSTGRVISTFMIMYAGIQGGLFASFLPPA</sequence>
<accession>A0AA39GCC6</accession>
<dbReference type="EMBL" id="JAPDFR010000007">
    <property type="protein sequence ID" value="KAK0384705.1"/>
    <property type="molecule type" value="Genomic_DNA"/>
</dbReference>
<feature type="transmembrane region" description="Helical" evidence="12">
    <location>
        <begin position="251"/>
        <end position="272"/>
    </location>
</feature>
<dbReference type="Pfam" id="PF04188">
    <property type="entry name" value="Mannosyl_trans2"/>
    <property type="match status" value="1"/>
</dbReference>
<dbReference type="PANTHER" id="PTHR12468">
    <property type="entry name" value="GPI MANNOSYLTRANSFERASE 2"/>
    <property type="match status" value="1"/>
</dbReference>
<dbReference type="GO" id="GO:0005789">
    <property type="term" value="C:endoplasmic reticulum membrane"/>
    <property type="evidence" value="ECO:0007669"/>
    <property type="project" value="UniProtKB-SubCell"/>
</dbReference>
<evidence type="ECO:0000313" key="14">
    <source>
        <dbReference type="Proteomes" id="UP001175261"/>
    </source>
</evidence>
<keyword evidence="9 12" id="KW-0256">Endoplasmic reticulum</keyword>
<keyword evidence="6 12" id="KW-0328">Glycosyltransferase</keyword>
<dbReference type="InterPro" id="IPR007315">
    <property type="entry name" value="PIG-V/Gpi18"/>
</dbReference>
<comment type="pathway">
    <text evidence="2 12">Glycolipid biosynthesis; glycosylphosphatidylinositol-anchor biosynthesis.</text>
</comment>
<evidence type="ECO:0000256" key="8">
    <source>
        <dbReference type="ARBA" id="ARBA00022692"/>
    </source>
</evidence>
<evidence type="ECO:0000256" key="12">
    <source>
        <dbReference type="RuleBase" id="RU363112"/>
    </source>
</evidence>
<feature type="transmembrane region" description="Helical" evidence="12">
    <location>
        <begin position="122"/>
        <end position="140"/>
    </location>
</feature>
<evidence type="ECO:0000256" key="3">
    <source>
        <dbReference type="ARBA" id="ARBA00008698"/>
    </source>
</evidence>
<dbReference type="GO" id="GO:0000009">
    <property type="term" value="F:alpha-1,6-mannosyltransferase activity"/>
    <property type="evidence" value="ECO:0007669"/>
    <property type="project" value="InterPro"/>
</dbReference>
<feature type="transmembrane region" description="Helical" evidence="12">
    <location>
        <begin position="152"/>
        <end position="174"/>
    </location>
</feature>
<gene>
    <name evidence="13" type="ORF">NLU13_7183</name>
</gene>
<dbReference type="GO" id="GO:0031501">
    <property type="term" value="C:mannosyltransferase complex"/>
    <property type="evidence" value="ECO:0007669"/>
    <property type="project" value="TreeGrafter"/>
</dbReference>
<name>A0AA39GCC6_SARSR</name>
<comment type="subcellular location">
    <subcellularLocation>
        <location evidence="1 12">Endoplasmic reticulum membrane</location>
        <topology evidence="1 12">Multi-pass membrane protein</topology>
    </subcellularLocation>
</comment>
<evidence type="ECO:0000256" key="11">
    <source>
        <dbReference type="ARBA" id="ARBA00023136"/>
    </source>
</evidence>
<evidence type="ECO:0000256" key="10">
    <source>
        <dbReference type="ARBA" id="ARBA00022989"/>
    </source>
</evidence>
<feature type="transmembrane region" description="Helical" evidence="12">
    <location>
        <begin position="406"/>
        <end position="425"/>
    </location>
</feature>
<dbReference type="PANTHER" id="PTHR12468:SF2">
    <property type="entry name" value="GPI MANNOSYLTRANSFERASE 2"/>
    <property type="match status" value="1"/>
</dbReference>
<evidence type="ECO:0000256" key="9">
    <source>
        <dbReference type="ARBA" id="ARBA00022824"/>
    </source>
</evidence>
<comment type="caution">
    <text evidence="13">The sequence shown here is derived from an EMBL/GenBank/DDBJ whole genome shotgun (WGS) entry which is preliminary data.</text>
</comment>
<evidence type="ECO:0000256" key="7">
    <source>
        <dbReference type="ARBA" id="ARBA00022679"/>
    </source>
</evidence>
<evidence type="ECO:0000256" key="4">
    <source>
        <dbReference type="ARBA" id="ARBA00013795"/>
    </source>
</evidence>
<comment type="similarity">
    <text evidence="3 12">Belongs to the PIGV family.</text>
</comment>
<evidence type="ECO:0000256" key="6">
    <source>
        <dbReference type="ARBA" id="ARBA00022676"/>
    </source>
</evidence>
<evidence type="ECO:0000256" key="2">
    <source>
        <dbReference type="ARBA" id="ARBA00004687"/>
    </source>
</evidence>
<feature type="transmembrane region" description="Helical" evidence="12">
    <location>
        <begin position="314"/>
        <end position="332"/>
    </location>
</feature>
<keyword evidence="14" id="KW-1185">Reference proteome</keyword>
<protein>
    <recommendedName>
        <fullName evidence="4 12">GPI mannosyltransferase 2</fullName>
        <ecNumber evidence="12">2.4.1.-</ecNumber>
    </recommendedName>
</protein>
<feature type="transmembrane region" description="Helical" evidence="12">
    <location>
        <begin position="220"/>
        <end position="239"/>
    </location>
</feature>
<dbReference type="GO" id="GO:0006506">
    <property type="term" value="P:GPI anchor biosynthetic process"/>
    <property type="evidence" value="ECO:0007669"/>
    <property type="project" value="UniProtKB-KW"/>
</dbReference>
<reference evidence="13" key="1">
    <citation type="submission" date="2022-10" db="EMBL/GenBank/DDBJ databases">
        <title>Determination and structural analysis of whole genome sequence of Sarocladium strictum F4-1.</title>
        <authorList>
            <person name="Hu L."/>
            <person name="Jiang Y."/>
        </authorList>
    </citation>
    <scope>NUCLEOTIDE SEQUENCE</scope>
    <source>
        <strain evidence="13">F4-1</strain>
    </source>
</reference>
<keyword evidence="5 12" id="KW-0337">GPI-anchor biosynthesis</keyword>
<dbReference type="EC" id="2.4.1.-" evidence="12"/>
<feature type="transmembrane region" description="Helical" evidence="12">
    <location>
        <begin position="12"/>
        <end position="36"/>
    </location>
</feature>